<comment type="catalytic activity">
    <reaction evidence="7 8">
        <text>CMP + ATP = CDP + ADP</text>
        <dbReference type="Rhea" id="RHEA:11600"/>
        <dbReference type="ChEBI" id="CHEBI:30616"/>
        <dbReference type="ChEBI" id="CHEBI:58069"/>
        <dbReference type="ChEBI" id="CHEBI:60377"/>
        <dbReference type="ChEBI" id="CHEBI:456216"/>
        <dbReference type="EC" id="2.7.4.25"/>
    </reaction>
</comment>
<evidence type="ECO:0000256" key="8">
    <source>
        <dbReference type="HAMAP-Rule" id="MF_00238"/>
    </source>
</evidence>
<evidence type="ECO:0000256" key="5">
    <source>
        <dbReference type="ARBA" id="ARBA00022840"/>
    </source>
</evidence>
<dbReference type="GO" id="GO:0006220">
    <property type="term" value="P:pyrimidine nucleotide metabolic process"/>
    <property type="evidence" value="ECO:0007669"/>
    <property type="project" value="UniProtKB-UniRule"/>
</dbReference>
<feature type="domain" description="Cytidylate kinase" evidence="9">
    <location>
        <begin position="5"/>
        <end position="216"/>
    </location>
</feature>
<evidence type="ECO:0000313" key="11">
    <source>
        <dbReference type="Proteomes" id="UP000034324"/>
    </source>
</evidence>
<comment type="caution">
    <text evidence="8">Lacks conserved residue(s) required for the propagation of feature annotation.</text>
</comment>
<evidence type="ECO:0000256" key="4">
    <source>
        <dbReference type="ARBA" id="ARBA00022777"/>
    </source>
</evidence>
<keyword evidence="3 8" id="KW-0547">Nucleotide-binding</keyword>
<dbReference type="PATRIC" id="fig|1618432.3.peg.71"/>
<sequence length="217" mass="24544">MEDIITIDGPTSSGKNSVGFLLAQKLGSKYIDTGMIYRAGAFKILQTGVSLDDKEKILDIYKNLDVRFEMDEGWKMFLDGKDVTDSLHDPQISEVTSRISAIPEVREIMKAFQRKLANGGIVMGGRDIGSEIFPEAKHKFFLTASVEIRAKRRFEQLHKKDPAVKYEDVLASMVERDRRDSKREASPMRVPKDAVLIDNSNLTVEETVEEMLKHIHA</sequence>
<comment type="similarity">
    <text evidence="1 8">Belongs to the cytidylate kinase family. Type 1 subfamily.</text>
</comment>
<dbReference type="EC" id="2.7.4.25" evidence="8"/>
<keyword evidence="2 8" id="KW-0808">Transferase</keyword>
<dbReference type="InterPro" id="IPR003136">
    <property type="entry name" value="Cytidylate_kin"/>
</dbReference>
<dbReference type="Proteomes" id="UP000034324">
    <property type="component" value="Unassembled WGS sequence"/>
</dbReference>
<keyword evidence="8" id="KW-0963">Cytoplasm</keyword>
<dbReference type="GO" id="GO:0005737">
    <property type="term" value="C:cytoplasm"/>
    <property type="evidence" value="ECO:0007669"/>
    <property type="project" value="UniProtKB-SubCell"/>
</dbReference>
<dbReference type="Pfam" id="PF02224">
    <property type="entry name" value="Cytidylate_kin"/>
    <property type="match status" value="1"/>
</dbReference>
<comment type="caution">
    <text evidence="10">The sequence shown here is derived from an EMBL/GenBank/DDBJ whole genome shotgun (WGS) entry which is preliminary data.</text>
</comment>
<comment type="catalytic activity">
    <reaction evidence="6 8">
        <text>dCMP + ATP = dCDP + ADP</text>
        <dbReference type="Rhea" id="RHEA:25094"/>
        <dbReference type="ChEBI" id="CHEBI:30616"/>
        <dbReference type="ChEBI" id="CHEBI:57566"/>
        <dbReference type="ChEBI" id="CHEBI:58593"/>
        <dbReference type="ChEBI" id="CHEBI:456216"/>
        <dbReference type="EC" id="2.7.4.25"/>
    </reaction>
</comment>
<keyword evidence="4 8" id="KW-0418">Kinase</keyword>
<dbReference type="GO" id="GO:0036431">
    <property type="term" value="F:dCMP kinase activity"/>
    <property type="evidence" value="ECO:0007669"/>
    <property type="project" value="InterPro"/>
</dbReference>
<evidence type="ECO:0000313" key="10">
    <source>
        <dbReference type="EMBL" id="KKQ79013.1"/>
    </source>
</evidence>
<dbReference type="CDD" id="cd02020">
    <property type="entry name" value="CMPK"/>
    <property type="match status" value="1"/>
</dbReference>
<reference evidence="10 11" key="1">
    <citation type="journal article" date="2015" name="Nature">
        <title>rRNA introns, odd ribosomes, and small enigmatic genomes across a large radiation of phyla.</title>
        <authorList>
            <person name="Brown C.T."/>
            <person name="Hug L.A."/>
            <person name="Thomas B.C."/>
            <person name="Sharon I."/>
            <person name="Castelle C.J."/>
            <person name="Singh A."/>
            <person name="Wilkins M.J."/>
            <person name="Williams K.H."/>
            <person name="Banfield J.F."/>
        </authorList>
    </citation>
    <scope>NUCLEOTIDE SEQUENCE [LARGE SCALE GENOMIC DNA]</scope>
</reference>
<evidence type="ECO:0000256" key="1">
    <source>
        <dbReference type="ARBA" id="ARBA00009427"/>
    </source>
</evidence>
<evidence type="ECO:0000256" key="6">
    <source>
        <dbReference type="ARBA" id="ARBA00047615"/>
    </source>
</evidence>
<evidence type="ECO:0000259" key="9">
    <source>
        <dbReference type="Pfam" id="PF02224"/>
    </source>
</evidence>
<dbReference type="AlphaFoldDB" id="A0A0G0KHA6"/>
<dbReference type="EMBL" id="LBVC01000005">
    <property type="protein sequence ID" value="KKQ79013.1"/>
    <property type="molecule type" value="Genomic_DNA"/>
</dbReference>
<dbReference type="HAMAP" id="MF_00238">
    <property type="entry name" value="Cytidyl_kinase_type1"/>
    <property type="match status" value="1"/>
</dbReference>
<dbReference type="GO" id="GO:0036430">
    <property type="term" value="F:CMP kinase activity"/>
    <property type="evidence" value="ECO:0007669"/>
    <property type="project" value="RHEA"/>
</dbReference>
<dbReference type="InterPro" id="IPR027417">
    <property type="entry name" value="P-loop_NTPase"/>
</dbReference>
<comment type="subcellular location">
    <subcellularLocation>
        <location evidence="8">Cytoplasm</location>
    </subcellularLocation>
</comment>
<evidence type="ECO:0000256" key="7">
    <source>
        <dbReference type="ARBA" id="ARBA00048478"/>
    </source>
</evidence>
<organism evidence="10 11">
    <name type="scientific">Candidatus Daviesbacteria bacterium GW2011_GWF2_38_6</name>
    <dbReference type="NCBI Taxonomy" id="1618432"/>
    <lineage>
        <taxon>Bacteria</taxon>
        <taxon>Candidatus Daviesiibacteriota</taxon>
    </lineage>
</organism>
<name>A0A0G0KHA6_9BACT</name>
<dbReference type="InterPro" id="IPR011994">
    <property type="entry name" value="Cytidylate_kinase_dom"/>
</dbReference>
<dbReference type="SUPFAM" id="SSF52540">
    <property type="entry name" value="P-loop containing nucleoside triphosphate hydrolases"/>
    <property type="match status" value="1"/>
</dbReference>
<evidence type="ECO:0000256" key="2">
    <source>
        <dbReference type="ARBA" id="ARBA00022679"/>
    </source>
</evidence>
<gene>
    <name evidence="8" type="primary">cmk</name>
    <name evidence="10" type="ORF">US99_C0005G0005</name>
</gene>
<dbReference type="NCBIfam" id="TIGR00017">
    <property type="entry name" value="cmk"/>
    <property type="match status" value="1"/>
</dbReference>
<dbReference type="Gene3D" id="3.40.50.300">
    <property type="entry name" value="P-loop containing nucleotide triphosphate hydrolases"/>
    <property type="match status" value="1"/>
</dbReference>
<keyword evidence="5 8" id="KW-0067">ATP-binding</keyword>
<protein>
    <recommendedName>
        <fullName evidence="8">Cytidylate kinase</fullName>
        <shortName evidence="8">CK</shortName>
        <ecNumber evidence="8">2.7.4.25</ecNumber>
    </recommendedName>
    <alternativeName>
        <fullName evidence="8">Cytidine monophosphate kinase</fullName>
        <shortName evidence="8">CMP kinase</shortName>
    </alternativeName>
</protein>
<accession>A0A0G0KHA6</accession>
<dbReference type="GO" id="GO:0005524">
    <property type="term" value="F:ATP binding"/>
    <property type="evidence" value="ECO:0007669"/>
    <property type="project" value="UniProtKB-UniRule"/>
</dbReference>
<proteinExistence type="inferred from homology"/>
<evidence type="ECO:0000256" key="3">
    <source>
        <dbReference type="ARBA" id="ARBA00022741"/>
    </source>
</evidence>